<accession>A0A2P2Q9K9</accession>
<dbReference type="EMBL" id="GGEC01083214">
    <property type="protein sequence ID" value="MBX63698.1"/>
    <property type="molecule type" value="Transcribed_RNA"/>
</dbReference>
<organism evidence="1">
    <name type="scientific">Rhizophora mucronata</name>
    <name type="common">Asiatic mangrove</name>
    <dbReference type="NCBI Taxonomy" id="61149"/>
    <lineage>
        <taxon>Eukaryota</taxon>
        <taxon>Viridiplantae</taxon>
        <taxon>Streptophyta</taxon>
        <taxon>Embryophyta</taxon>
        <taxon>Tracheophyta</taxon>
        <taxon>Spermatophyta</taxon>
        <taxon>Magnoliopsida</taxon>
        <taxon>eudicotyledons</taxon>
        <taxon>Gunneridae</taxon>
        <taxon>Pentapetalae</taxon>
        <taxon>rosids</taxon>
        <taxon>fabids</taxon>
        <taxon>Malpighiales</taxon>
        <taxon>Rhizophoraceae</taxon>
        <taxon>Rhizophora</taxon>
    </lineage>
</organism>
<name>A0A2P2Q9K9_RHIMU</name>
<protein>
    <submittedName>
        <fullName evidence="1">Uncharacterized protein</fullName>
    </submittedName>
</protein>
<dbReference type="AlphaFoldDB" id="A0A2P2Q9K9"/>
<evidence type="ECO:0000313" key="1">
    <source>
        <dbReference type="EMBL" id="MBX63698.1"/>
    </source>
</evidence>
<proteinExistence type="predicted"/>
<sequence length="43" mass="5103">MIESERENYKAFVERTIRVFSFKEALLKFNAESHTALIRNSLL</sequence>
<reference evidence="1" key="1">
    <citation type="submission" date="2018-02" db="EMBL/GenBank/DDBJ databases">
        <title>Rhizophora mucronata_Transcriptome.</title>
        <authorList>
            <person name="Meera S.P."/>
            <person name="Sreeshan A."/>
            <person name="Augustine A."/>
        </authorList>
    </citation>
    <scope>NUCLEOTIDE SEQUENCE</scope>
    <source>
        <tissue evidence="1">Leaf</tissue>
    </source>
</reference>